<dbReference type="OrthoDB" id="10253115at2759"/>
<reference evidence="13 14" key="1">
    <citation type="submission" date="2017-10" db="EMBL/GenBank/DDBJ databases">
        <title>A novel species of cold-tolerant Malassezia isolated from bats.</title>
        <authorList>
            <person name="Lorch J.M."/>
            <person name="Palmer J.M."/>
            <person name="Vanderwolf K.J."/>
            <person name="Schmidt K.Z."/>
            <person name="Verant M.L."/>
            <person name="Weller T.J."/>
            <person name="Blehert D.S."/>
        </authorList>
    </citation>
    <scope>NUCLEOTIDE SEQUENCE [LARGE SCALE GENOMIC DNA]</scope>
    <source>
        <strain evidence="13 14">NWHC:44797-103</strain>
    </source>
</reference>
<feature type="coiled-coil region" evidence="11">
    <location>
        <begin position="30"/>
        <end position="57"/>
    </location>
</feature>
<dbReference type="InterPro" id="IPR025110">
    <property type="entry name" value="AMP-bd_C"/>
</dbReference>
<dbReference type="Pfam" id="PF00501">
    <property type="entry name" value="AMP-binding"/>
    <property type="match status" value="1"/>
</dbReference>
<dbReference type="STRING" id="2020962.A0A2N1JGP1"/>
<dbReference type="SMART" id="SM00212">
    <property type="entry name" value="UBCc"/>
    <property type="match status" value="1"/>
</dbReference>
<gene>
    <name evidence="13" type="ORF">MVES_000390</name>
</gene>
<evidence type="ECO:0000259" key="12">
    <source>
        <dbReference type="PROSITE" id="PS50127"/>
    </source>
</evidence>
<dbReference type="FunFam" id="3.10.110.10:FF:000037">
    <property type="entry name" value="ubiquitin-conjugating enzyme E2 27"/>
    <property type="match status" value="1"/>
</dbReference>
<evidence type="ECO:0000256" key="11">
    <source>
        <dbReference type="SAM" id="Coils"/>
    </source>
</evidence>
<evidence type="ECO:0000256" key="6">
    <source>
        <dbReference type="ARBA" id="ARBA00022786"/>
    </source>
</evidence>
<dbReference type="InterPro" id="IPR020845">
    <property type="entry name" value="AMP-binding_CS"/>
</dbReference>
<dbReference type="PANTHER" id="PTHR43201:SF5">
    <property type="entry name" value="MEDIUM-CHAIN ACYL-COA LIGASE ACSF2, MITOCHONDRIAL"/>
    <property type="match status" value="1"/>
</dbReference>
<feature type="domain" description="UBC core" evidence="12">
    <location>
        <begin position="538"/>
        <end position="685"/>
    </location>
</feature>
<dbReference type="CDD" id="cd05926">
    <property type="entry name" value="FACL_fum10p_like"/>
    <property type="match status" value="1"/>
</dbReference>
<evidence type="ECO:0000256" key="1">
    <source>
        <dbReference type="ARBA" id="ARBA00006432"/>
    </source>
</evidence>
<dbReference type="AlphaFoldDB" id="A0A2N1JGP1"/>
<feature type="active site" description="Glycyl thioester intermediate" evidence="10">
    <location>
        <position position="623"/>
    </location>
</feature>
<keyword evidence="4" id="KW-0808">Transferase</keyword>
<dbReference type="GO" id="GO:0006631">
    <property type="term" value="P:fatty acid metabolic process"/>
    <property type="evidence" value="ECO:0007669"/>
    <property type="project" value="TreeGrafter"/>
</dbReference>
<dbReference type="GO" id="GO:0061631">
    <property type="term" value="F:ubiquitin conjugating enzyme activity"/>
    <property type="evidence" value="ECO:0007669"/>
    <property type="project" value="UniProtKB-EC"/>
</dbReference>
<dbReference type="InterPro" id="IPR023313">
    <property type="entry name" value="UBQ-conjugating_AS"/>
</dbReference>
<dbReference type="InterPro" id="IPR016135">
    <property type="entry name" value="UBQ-conjugating_enzyme/RWD"/>
</dbReference>
<dbReference type="Gene3D" id="3.40.50.12780">
    <property type="entry name" value="N-terminal domain of ligase-like"/>
    <property type="match status" value="1"/>
</dbReference>
<dbReference type="Proteomes" id="UP000232875">
    <property type="component" value="Unassembled WGS sequence"/>
</dbReference>
<evidence type="ECO:0000313" key="13">
    <source>
        <dbReference type="EMBL" id="PKI85705.1"/>
    </source>
</evidence>
<dbReference type="InterPro" id="IPR045310">
    <property type="entry name" value="Pcs60-like"/>
</dbReference>
<keyword evidence="7" id="KW-0067">ATP-binding</keyword>
<evidence type="ECO:0000256" key="2">
    <source>
        <dbReference type="ARBA" id="ARBA00012486"/>
    </source>
</evidence>
<dbReference type="InterPro" id="IPR045851">
    <property type="entry name" value="AMP-bd_C_sf"/>
</dbReference>
<dbReference type="InterPro" id="IPR000873">
    <property type="entry name" value="AMP-dep_synth/lig_dom"/>
</dbReference>
<dbReference type="GO" id="GO:0005524">
    <property type="term" value="F:ATP binding"/>
    <property type="evidence" value="ECO:0007669"/>
    <property type="project" value="UniProtKB-KW"/>
</dbReference>
<dbReference type="PROSITE" id="PS00183">
    <property type="entry name" value="UBC_1"/>
    <property type="match status" value="1"/>
</dbReference>
<dbReference type="PROSITE" id="PS50127">
    <property type="entry name" value="UBC_2"/>
    <property type="match status" value="1"/>
</dbReference>
<dbReference type="GO" id="GO:0031956">
    <property type="term" value="F:medium-chain fatty acid-CoA ligase activity"/>
    <property type="evidence" value="ECO:0007669"/>
    <property type="project" value="TreeGrafter"/>
</dbReference>
<proteinExistence type="inferred from homology"/>
<evidence type="ECO:0000256" key="9">
    <source>
        <dbReference type="ARBA" id="ARBA00077197"/>
    </source>
</evidence>
<comment type="similarity">
    <text evidence="1">Belongs to the ATP-dependent AMP-binding enzyme family.</text>
</comment>
<dbReference type="EC" id="2.3.2.23" evidence="2"/>
<dbReference type="PROSITE" id="PS00455">
    <property type="entry name" value="AMP_BINDING"/>
    <property type="match status" value="1"/>
</dbReference>
<evidence type="ECO:0000256" key="5">
    <source>
        <dbReference type="ARBA" id="ARBA00022741"/>
    </source>
</evidence>
<dbReference type="Pfam" id="PF00179">
    <property type="entry name" value="UQ_con"/>
    <property type="match status" value="1"/>
</dbReference>
<dbReference type="Pfam" id="PF13193">
    <property type="entry name" value="AMP-binding_C"/>
    <property type="match status" value="1"/>
</dbReference>
<evidence type="ECO:0000256" key="4">
    <source>
        <dbReference type="ARBA" id="ARBA00022679"/>
    </source>
</evidence>
<evidence type="ECO:0000256" key="3">
    <source>
        <dbReference type="ARBA" id="ARBA00022598"/>
    </source>
</evidence>
<evidence type="ECO:0000256" key="8">
    <source>
        <dbReference type="ARBA" id="ARBA00072431"/>
    </source>
</evidence>
<keyword evidence="3" id="KW-0436">Ligase</keyword>
<dbReference type="Gene3D" id="3.30.300.30">
    <property type="match status" value="1"/>
</dbReference>
<dbReference type="EMBL" id="KZ454987">
    <property type="protein sequence ID" value="PKI85705.1"/>
    <property type="molecule type" value="Genomic_DNA"/>
</dbReference>
<keyword evidence="6" id="KW-0833">Ubl conjugation pathway</keyword>
<evidence type="ECO:0000313" key="14">
    <source>
        <dbReference type="Proteomes" id="UP000232875"/>
    </source>
</evidence>
<dbReference type="Gene3D" id="3.10.110.10">
    <property type="entry name" value="Ubiquitin Conjugating Enzyme"/>
    <property type="match status" value="1"/>
</dbReference>
<dbReference type="SUPFAM" id="SSF56801">
    <property type="entry name" value="Acetyl-CoA synthetase-like"/>
    <property type="match status" value="1"/>
</dbReference>
<dbReference type="PANTHER" id="PTHR43201">
    <property type="entry name" value="ACYL-COA SYNTHETASE"/>
    <property type="match status" value="1"/>
</dbReference>
<evidence type="ECO:0000256" key="10">
    <source>
        <dbReference type="PROSITE-ProRule" id="PRU10133"/>
    </source>
</evidence>
<accession>A0A2N1JGP1</accession>
<sequence>MSATLKDYLFSPRNGFDAKSLAIQLPASSNRPAEISYEQLQSLIRQLEQQLASLQLPKGAVVSSSLVNNAEFVTLFLATAQQGFIAAPLNPNYKEAEVEFYLDDTKSQLLVVPVGTLQGKGASEGALAAAAAAKKLGVRTVEVVLDVERMQIKLCDTNGDLPKGTPQSSVPDDVALVLHTSGTTGRPKAVPLTQKNLCATMHNIQDSYALTQKDKTFLVMPLFHVHGLVCGLLSSLHAGGAVVIPPRFSAASFWNEFVDTHANWYTAVPTIHQILLSTPKPDPMPTLRFIRSCSSSLSPSTFHALEDAFGTPVLEAYAMTEAAHQMTTNFLPPGKRKPGTVGLGAGVEVKILDDHGVELPVGENGEVCVRGPNVTKGYLNNEKANRDSFFRTAYNNCPPESDGFLRTGDQGRKDEDDNLVLTGRIKELINRSGEKISPLEIDSAMLMISGIQEAVSFAIPDEMYGEKVGAVVVPEHGADVNQKSIQDALSDKLIKFKIPEKIWITDAIPKTATGKIQRRNVAKAFVDPFFSHTNMSNARMKRVTREIAACANDSEDGITVEMIDESPFHLVGTFSGPVESPFDQGVFKVDIVVPEGYPFQPLQMRFITKVYHPNISSQSGAICLDILKDQWTPIYTLKSMLLSLRSLLCSPEPNDPQDAEVAKHYINDFASYEETARIWTAIYASNDQGEKTADDCTVYPADIDAEHNKKFTDVI</sequence>
<dbReference type="InterPro" id="IPR042099">
    <property type="entry name" value="ANL_N_sf"/>
</dbReference>
<protein>
    <recommendedName>
        <fullName evidence="8">Ubiquitin-conjugating enzyme E2 1</fullName>
        <ecNumber evidence="2">2.3.2.23</ecNumber>
    </recommendedName>
    <alternativeName>
        <fullName evidence="9">E2 ubiquitin-conjugating enzyme 1</fullName>
    </alternativeName>
</protein>
<evidence type="ECO:0000256" key="7">
    <source>
        <dbReference type="ARBA" id="ARBA00022840"/>
    </source>
</evidence>
<keyword evidence="11" id="KW-0175">Coiled coil</keyword>
<organism evidence="13 14">
    <name type="scientific">Malassezia vespertilionis</name>
    <dbReference type="NCBI Taxonomy" id="2020962"/>
    <lineage>
        <taxon>Eukaryota</taxon>
        <taxon>Fungi</taxon>
        <taxon>Dikarya</taxon>
        <taxon>Basidiomycota</taxon>
        <taxon>Ustilaginomycotina</taxon>
        <taxon>Malasseziomycetes</taxon>
        <taxon>Malasseziales</taxon>
        <taxon>Malasseziaceae</taxon>
        <taxon>Malassezia</taxon>
    </lineage>
</organism>
<dbReference type="InterPro" id="IPR000608">
    <property type="entry name" value="UBC"/>
</dbReference>
<keyword evidence="5" id="KW-0547">Nucleotide-binding</keyword>
<name>A0A2N1JGP1_9BASI</name>
<dbReference type="SUPFAM" id="SSF54495">
    <property type="entry name" value="UBC-like"/>
    <property type="match status" value="1"/>
</dbReference>
<keyword evidence="14" id="KW-1185">Reference proteome</keyword>